<protein>
    <submittedName>
        <fullName evidence="1">Uncharacterized protein</fullName>
    </submittedName>
</protein>
<sequence>MGKINAAWHEAHPMPKNPTLGERVDWHLAHAAACGCRGLPASILAELARRGIAPPTPPARSA</sequence>
<reference evidence="1 2" key="1">
    <citation type="submission" date="2020-08" db="EMBL/GenBank/DDBJ databases">
        <title>Genomic Encyclopedia of Type Strains, Phase IV (KMG-IV): sequencing the most valuable type-strain genomes for metagenomic binning, comparative biology and taxonomic classification.</title>
        <authorList>
            <person name="Goeker M."/>
        </authorList>
    </citation>
    <scope>NUCLEOTIDE SEQUENCE [LARGE SCALE GENOMIC DNA]</scope>
    <source>
        <strain evidence="1 2">DSM 16268</strain>
    </source>
</reference>
<dbReference type="Proteomes" id="UP000523821">
    <property type="component" value="Unassembled WGS sequence"/>
</dbReference>
<accession>A0A7W9CUX7</accession>
<dbReference type="AlphaFoldDB" id="A0A7W9CUX7"/>
<dbReference type="EMBL" id="JACHOO010000003">
    <property type="protein sequence ID" value="MBB5752393.1"/>
    <property type="molecule type" value="Genomic_DNA"/>
</dbReference>
<keyword evidence="2" id="KW-1185">Reference proteome</keyword>
<comment type="caution">
    <text evidence="1">The sequence shown here is derived from an EMBL/GenBank/DDBJ whole genome shotgun (WGS) entry which is preliminary data.</text>
</comment>
<dbReference type="RefSeq" id="WP_183854152.1">
    <property type="nucleotide sequence ID" value="NZ_JACHOO010000003.1"/>
</dbReference>
<organism evidence="1 2">
    <name type="scientific">Prosthecomicrobium pneumaticum</name>
    <dbReference type="NCBI Taxonomy" id="81895"/>
    <lineage>
        <taxon>Bacteria</taxon>
        <taxon>Pseudomonadati</taxon>
        <taxon>Pseudomonadota</taxon>
        <taxon>Alphaproteobacteria</taxon>
        <taxon>Hyphomicrobiales</taxon>
        <taxon>Kaistiaceae</taxon>
        <taxon>Prosthecomicrobium</taxon>
    </lineage>
</organism>
<proteinExistence type="predicted"/>
<gene>
    <name evidence="1" type="ORF">GGQ63_001447</name>
</gene>
<evidence type="ECO:0000313" key="2">
    <source>
        <dbReference type="Proteomes" id="UP000523821"/>
    </source>
</evidence>
<evidence type="ECO:0000313" key="1">
    <source>
        <dbReference type="EMBL" id="MBB5752393.1"/>
    </source>
</evidence>
<name>A0A7W9CUX7_9HYPH</name>